<dbReference type="OrthoDB" id="1667587at2759"/>
<sequence length="417" mass="46110">MVMNNIRFSQDIARVAVSREAQWAIYHCDPFDCIYTESKPASIVEQLFSTSLVAVVDNSCAPQQNVLRIVNTSKHTTICELSYESPIIDVSMNRKRLVVVLEDKLLLYDVSCMKLLDKIDIKVGGNYENNRLECRLSQSDSSILAYQQSHPELSISDHLLFQSGNVILLDAIKSRSISIVNCHEASIEKIALSKNGMLLATASTKGTIIRIFSTQTSKKLCEFRRGSLPATITSLSFSTDHRILGASSDTGTVHFFEVPNEVALLGEDDEGAVSESSPKHVQEDLDMRPEFPNSSPLTAEEALEINQLIGESIHRARGSVGKNKSALEKTKQLTSFMWAKSSKYLPQSITTSLTSMLEPKRHFASIHLHPPSSSTIALSDHCCYVATNDGRLLQYALPSPETSSKEPALIRSNSFQV</sequence>
<dbReference type="GO" id="GO:0005774">
    <property type="term" value="C:vacuolar membrane"/>
    <property type="evidence" value="ECO:0007669"/>
    <property type="project" value="UniProtKB-SubCell"/>
</dbReference>
<reference evidence="13 16" key="5">
    <citation type="submission" date="2017-05" db="EMBL/GenBank/DDBJ databases">
        <title>The Genome Sequence of Candida krusei Ckrusei653.</title>
        <authorList>
            <person name="Cuomo C."/>
            <person name="Forche A."/>
            <person name="Young S."/>
            <person name="Abouelleil A."/>
            <person name="Cao P."/>
            <person name="Chapman S."/>
            <person name="Cusick C."/>
            <person name="Shea T."/>
            <person name="Nusbaum C."/>
            <person name="Birren B."/>
        </authorList>
    </citation>
    <scope>NUCLEOTIDE SEQUENCE [LARGE SCALE GENOMIC DNA]</scope>
    <source>
        <strain evidence="13 16">Ckrusei653</strain>
    </source>
</reference>
<dbReference type="VEuPathDB" id="FungiDB:C5L36_0A05030"/>
<dbReference type="GO" id="GO:0012505">
    <property type="term" value="C:endomembrane system"/>
    <property type="evidence" value="ECO:0007669"/>
    <property type="project" value="UniProtKB-SubCell"/>
</dbReference>
<dbReference type="InterPro" id="IPR036322">
    <property type="entry name" value="WD40_repeat_dom_sf"/>
</dbReference>
<dbReference type="EMBL" id="NHMM01000002">
    <property type="protein sequence ID" value="OUT23391.1"/>
    <property type="molecule type" value="Genomic_DNA"/>
</dbReference>
<dbReference type="AlphaFoldDB" id="A0A099P3V2"/>
<dbReference type="SMART" id="SM00320">
    <property type="entry name" value="WD40"/>
    <property type="match status" value="2"/>
</dbReference>
<dbReference type="Proteomes" id="UP000189274">
    <property type="component" value="Unassembled WGS sequence"/>
</dbReference>
<dbReference type="Pfam" id="PF21032">
    <property type="entry name" value="PROPPIN"/>
    <property type="match status" value="1"/>
</dbReference>
<keyword evidence="17" id="KW-1185">Reference proteome</keyword>
<dbReference type="InterPro" id="IPR001680">
    <property type="entry name" value="WD40_rpt"/>
</dbReference>
<dbReference type="Proteomes" id="UP000029867">
    <property type="component" value="Unassembled WGS sequence"/>
</dbReference>
<dbReference type="eggNOG" id="KOG2110">
    <property type="taxonomic scope" value="Eukaryota"/>
</dbReference>
<keyword evidence="4" id="KW-0853">WD repeat</keyword>
<evidence type="ECO:0000256" key="8">
    <source>
        <dbReference type="ARBA" id="ARBA00037813"/>
    </source>
</evidence>
<evidence type="ECO:0000313" key="16">
    <source>
        <dbReference type="Proteomes" id="UP000195871"/>
    </source>
</evidence>
<dbReference type="GO" id="GO:0015031">
    <property type="term" value="P:protein transport"/>
    <property type="evidence" value="ECO:0007669"/>
    <property type="project" value="UniProtKB-KW"/>
</dbReference>
<dbReference type="EMBL" id="CP028773">
    <property type="protein sequence ID" value="AWU73906.1"/>
    <property type="molecule type" value="Genomic_DNA"/>
</dbReference>
<dbReference type="Gene3D" id="2.130.10.10">
    <property type="entry name" value="YVTN repeat-like/Quinoprotein amine dehydrogenase"/>
    <property type="match status" value="1"/>
</dbReference>
<dbReference type="HOGENOM" id="CLU_025895_5_2_1"/>
<gene>
    <name evidence="12" type="ORF">BOH78_0966</name>
    <name evidence="10" type="ORF">C5L36_0A05030</name>
    <name evidence="13" type="ORF">CAS74_001709</name>
    <name evidence="11" type="ORF">JL09_g2076</name>
</gene>
<comment type="similarity">
    <text evidence="7">Belongs to the WD repeat PROPPIN family.</text>
</comment>
<dbReference type="InterPro" id="IPR048720">
    <property type="entry name" value="PROPPIN"/>
</dbReference>
<comment type="subcellular location">
    <subcellularLocation>
        <location evidence="1">Endomembrane system</location>
        <topology evidence="1">Peripheral membrane protein</topology>
    </subcellularLocation>
    <subcellularLocation>
        <location evidence="8">Vacuole membrane</location>
    </subcellularLocation>
</comment>
<reference evidence="10 17" key="6">
    <citation type="submission" date="2018-06" db="EMBL/GenBank/DDBJ databases">
        <title>Population genomics shows no distinction between pathogenic Candida krusei and environmental Pichia kudriavzevii: One species, four names.</title>
        <authorList>
            <person name="Douglass A.P."/>
            <person name="Offei B."/>
            <person name="Braun-Galleani S."/>
            <person name="Coughlan A.Y."/>
            <person name="Martos A."/>
            <person name="Ortiz-Merino R.A."/>
            <person name="Byrne K.P."/>
            <person name="Wolfe K.H."/>
        </authorList>
    </citation>
    <scope>NUCLEOTIDE SEQUENCE [LARGE SCALE GENOMIC DNA]</scope>
    <source>
        <strain evidence="10 17">CBS573</strain>
    </source>
</reference>
<dbReference type="STRING" id="4909.A0A099P3V2"/>
<evidence type="ECO:0000313" key="17">
    <source>
        <dbReference type="Proteomes" id="UP000249293"/>
    </source>
</evidence>
<dbReference type="SUPFAM" id="SSF50978">
    <property type="entry name" value="WD40 repeat-like"/>
    <property type="match status" value="1"/>
</dbReference>
<dbReference type="Proteomes" id="UP000195871">
    <property type="component" value="Unassembled WGS sequence"/>
</dbReference>
<organism evidence="11 14">
    <name type="scientific">Pichia kudriavzevii</name>
    <name type="common">Yeast</name>
    <name type="synonym">Issatchenkia orientalis</name>
    <dbReference type="NCBI Taxonomy" id="4909"/>
    <lineage>
        <taxon>Eukaryota</taxon>
        <taxon>Fungi</taxon>
        <taxon>Dikarya</taxon>
        <taxon>Ascomycota</taxon>
        <taxon>Saccharomycotina</taxon>
        <taxon>Pichiomycetes</taxon>
        <taxon>Pichiales</taxon>
        <taxon>Pichiaceae</taxon>
        <taxon>Pichia</taxon>
    </lineage>
</organism>
<reference evidence="11" key="2">
    <citation type="submission" date="2014-08" db="EMBL/GenBank/DDBJ databases">
        <title>Exploiting Issatchenkia orientalis SD108 for Succinic Acid Production.</title>
        <authorList>
            <person name="Xiao H."/>
            <person name="Shao Z."/>
            <person name="Jiang Y."/>
            <person name="Dole S."/>
            <person name="Zhao H."/>
        </authorList>
    </citation>
    <scope>NUCLEOTIDE SEQUENCE [LARGE SCALE GENOMIC DNA]</scope>
    <source>
        <strain evidence="11">SD108</strain>
    </source>
</reference>
<accession>A0A099P3V2</accession>
<dbReference type="Proteomes" id="UP000249293">
    <property type="component" value="Chromosome 1"/>
</dbReference>
<protein>
    <submittedName>
        <fullName evidence="12">Autophagy-related protein 21</fullName>
    </submittedName>
</protein>
<evidence type="ECO:0000256" key="4">
    <source>
        <dbReference type="ARBA" id="ARBA00022574"/>
    </source>
</evidence>
<evidence type="ECO:0000313" key="13">
    <source>
        <dbReference type="EMBL" id="OUT23391.1"/>
    </source>
</evidence>
<evidence type="ECO:0000313" key="10">
    <source>
        <dbReference type="EMBL" id="AWU73906.1"/>
    </source>
</evidence>
<name>A0A099P3V2_PICKU</name>
<evidence type="ECO:0000313" key="11">
    <source>
        <dbReference type="EMBL" id="KGK38736.1"/>
    </source>
</evidence>
<evidence type="ECO:0000256" key="9">
    <source>
        <dbReference type="SAM" id="MobiDB-lite"/>
    </source>
</evidence>
<evidence type="ECO:0000256" key="1">
    <source>
        <dbReference type="ARBA" id="ARBA00004184"/>
    </source>
</evidence>
<evidence type="ECO:0000313" key="14">
    <source>
        <dbReference type="Proteomes" id="UP000029867"/>
    </source>
</evidence>
<keyword evidence="5" id="KW-0677">Repeat</keyword>
<evidence type="ECO:0000256" key="7">
    <source>
        <dbReference type="ARBA" id="ARBA00025740"/>
    </source>
</evidence>
<keyword evidence="6" id="KW-0653">Protein transport</keyword>
<keyword evidence="2" id="KW-0813">Transport</keyword>
<reference evidence="14" key="1">
    <citation type="journal article" date="2014" name="Microb. Cell Fact.">
        <title>Exploiting Issatchenkia orientalis SD108 for succinic acid production.</title>
        <authorList>
            <person name="Xiao H."/>
            <person name="Shao Z."/>
            <person name="Jiang Y."/>
            <person name="Dole S."/>
            <person name="Zhao H."/>
        </authorList>
    </citation>
    <scope>NUCLEOTIDE SEQUENCE [LARGE SCALE GENOMIC DNA]</scope>
    <source>
        <strain evidence="14">SD108</strain>
    </source>
</reference>
<dbReference type="EMBL" id="JQFK01000016">
    <property type="protein sequence ID" value="KGK38736.1"/>
    <property type="molecule type" value="Genomic_DNA"/>
</dbReference>
<evidence type="ECO:0000313" key="15">
    <source>
        <dbReference type="Proteomes" id="UP000189274"/>
    </source>
</evidence>
<evidence type="ECO:0000256" key="6">
    <source>
        <dbReference type="ARBA" id="ARBA00022927"/>
    </source>
</evidence>
<dbReference type="PANTHER" id="PTHR11227">
    <property type="entry name" value="WD-REPEAT PROTEIN INTERACTING WITH PHOSPHOINOSIDES WIPI -RELATED"/>
    <property type="match status" value="1"/>
</dbReference>
<proteinExistence type="inferred from homology"/>
<keyword evidence="3" id="KW-0926">Vacuole</keyword>
<dbReference type="EMBL" id="MQVM01000003">
    <property type="protein sequence ID" value="ONH76878.1"/>
    <property type="molecule type" value="Genomic_DNA"/>
</dbReference>
<dbReference type="InterPro" id="IPR015943">
    <property type="entry name" value="WD40/YVTN_repeat-like_dom_sf"/>
</dbReference>
<evidence type="ECO:0000256" key="5">
    <source>
        <dbReference type="ARBA" id="ARBA00022737"/>
    </source>
</evidence>
<feature type="region of interest" description="Disordered" evidence="9">
    <location>
        <begin position="269"/>
        <end position="295"/>
    </location>
</feature>
<evidence type="ECO:0000313" key="12">
    <source>
        <dbReference type="EMBL" id="ONH76878.1"/>
    </source>
</evidence>
<evidence type="ECO:0000256" key="2">
    <source>
        <dbReference type="ARBA" id="ARBA00022448"/>
    </source>
</evidence>
<evidence type="ECO:0000256" key="3">
    <source>
        <dbReference type="ARBA" id="ARBA00022554"/>
    </source>
</evidence>
<feature type="compositionally biased region" description="Basic and acidic residues" evidence="9">
    <location>
        <begin position="277"/>
        <end position="289"/>
    </location>
</feature>
<reference evidence="15" key="3">
    <citation type="journal article" date="2017" name="Genome Announc.">
        <title>Genome sequences of Cyberlindnera fabianii 65, Pichia kudriavzevii 129, and Saccharomyces cerevisiae 131 isolated from fermented masau fruits in Zimbabwe.</title>
        <authorList>
            <person name="van Rijswijck I.M.H."/>
            <person name="Derks M.F.L."/>
            <person name="Abee T."/>
            <person name="de Ridder D."/>
            <person name="Smid E.J."/>
        </authorList>
    </citation>
    <scope>NUCLEOTIDE SEQUENCE [LARGE SCALE GENOMIC DNA]</scope>
    <source>
        <strain evidence="15">129</strain>
    </source>
</reference>
<reference evidence="12" key="4">
    <citation type="submission" date="2017-01" db="EMBL/GenBank/DDBJ databases">
        <authorList>
            <person name="Mah S.A."/>
            <person name="Swanson W.J."/>
            <person name="Moy G.W."/>
            <person name="Vacquier V.D."/>
        </authorList>
    </citation>
    <scope>NUCLEOTIDE SEQUENCE [LARGE SCALE GENOMIC DNA]</scope>
    <source>
        <strain evidence="12">129</strain>
    </source>
</reference>